<comment type="caution">
    <text evidence="6">The sequence shown here is derived from an EMBL/GenBank/DDBJ whole genome shotgun (WGS) entry which is preliminary data.</text>
</comment>
<dbReference type="PANTHER" id="PTHR45138">
    <property type="entry name" value="REGULATORY COMPONENTS OF SENSORY TRANSDUCTION SYSTEM"/>
    <property type="match status" value="1"/>
</dbReference>
<feature type="domain" description="GGDEF" evidence="5">
    <location>
        <begin position="318"/>
        <end position="455"/>
    </location>
</feature>
<dbReference type="InterPro" id="IPR050469">
    <property type="entry name" value="Diguanylate_Cyclase"/>
</dbReference>
<organism evidence="6 7">
    <name type="scientific">Seohaeicola zhoushanensis</name>
    <dbReference type="NCBI Taxonomy" id="1569283"/>
    <lineage>
        <taxon>Bacteria</taxon>
        <taxon>Pseudomonadati</taxon>
        <taxon>Pseudomonadota</taxon>
        <taxon>Alphaproteobacteria</taxon>
        <taxon>Rhodobacterales</taxon>
        <taxon>Roseobacteraceae</taxon>
        <taxon>Seohaeicola</taxon>
    </lineage>
</organism>
<sequence>MQASVLIVDGIVTNRIMLRVQLSAAYYHVVQAERMEGIVALVQRTQPDLIVCAMTLPDGNAVALRQALQADPALAAIPVLAITDQNDRVARMRALAAGLDDVLAQPADDRMLQSRIRSLLRARSSAQDLGVSGPPSLGFGEGAGLFAAPARVAVLAGSPVLGRSWTAAMQARGGHRYVLAGAEGLAGLMTVPVPEAFVIRIGPGGERRGLDLLADLRARPATCHAVLIAVVDPPGAAAAAEALDRGASDVLAEGFNAEELALRLATQLRRKAVDDRLRAEVRTGLREAVIDPMTGLYNRRHALPWLTLTARRAAETRRSFAVMLADLDHFKRINDRHGHPAGDAVLIETARRLGGALRPQDMLARIGGEEFMLVLPETRQGEASSIAARLCREINSRPFALDGGKRVAVTISIGVVVGARHGAGAASAETLIAQADQALYAAKGGGRNKISLVRAAA</sequence>
<gene>
    <name evidence="6" type="ORF">GCM10017056_23000</name>
</gene>
<evidence type="ECO:0000256" key="2">
    <source>
        <dbReference type="ARBA" id="ARBA00034247"/>
    </source>
</evidence>
<dbReference type="RefSeq" id="WP_189680234.1">
    <property type="nucleotide sequence ID" value="NZ_BNCJ01000005.1"/>
</dbReference>
<dbReference type="InterPro" id="IPR000160">
    <property type="entry name" value="GGDEF_dom"/>
</dbReference>
<evidence type="ECO:0000256" key="1">
    <source>
        <dbReference type="ARBA" id="ARBA00012528"/>
    </source>
</evidence>
<protein>
    <recommendedName>
        <fullName evidence="1">diguanylate cyclase</fullName>
        <ecNumber evidence="1">2.7.7.65</ecNumber>
    </recommendedName>
</protein>
<accession>A0A8J3M742</accession>
<dbReference type="Proteomes" id="UP000626220">
    <property type="component" value="Unassembled WGS sequence"/>
</dbReference>
<dbReference type="SMART" id="SM00267">
    <property type="entry name" value="GGDEF"/>
    <property type="match status" value="1"/>
</dbReference>
<evidence type="ECO:0000259" key="5">
    <source>
        <dbReference type="PROSITE" id="PS50887"/>
    </source>
</evidence>
<dbReference type="PANTHER" id="PTHR45138:SF9">
    <property type="entry name" value="DIGUANYLATE CYCLASE DGCM-RELATED"/>
    <property type="match status" value="1"/>
</dbReference>
<keyword evidence="7" id="KW-1185">Reference proteome</keyword>
<dbReference type="InterPro" id="IPR011006">
    <property type="entry name" value="CheY-like_superfamily"/>
</dbReference>
<dbReference type="InterPro" id="IPR029787">
    <property type="entry name" value="Nucleotide_cyclase"/>
</dbReference>
<dbReference type="SUPFAM" id="SSF55073">
    <property type="entry name" value="Nucleotide cyclase"/>
    <property type="match status" value="1"/>
</dbReference>
<dbReference type="InterPro" id="IPR001789">
    <property type="entry name" value="Sig_transdc_resp-reg_receiver"/>
</dbReference>
<dbReference type="EMBL" id="BNCJ01000005">
    <property type="protein sequence ID" value="GHF50696.1"/>
    <property type="molecule type" value="Genomic_DNA"/>
</dbReference>
<reference evidence="6" key="1">
    <citation type="journal article" date="2014" name="Int. J. Syst. Evol. Microbiol.">
        <title>Complete genome sequence of Corynebacterium casei LMG S-19264T (=DSM 44701T), isolated from a smear-ripened cheese.</title>
        <authorList>
            <consortium name="US DOE Joint Genome Institute (JGI-PGF)"/>
            <person name="Walter F."/>
            <person name="Albersmeier A."/>
            <person name="Kalinowski J."/>
            <person name="Ruckert C."/>
        </authorList>
    </citation>
    <scope>NUCLEOTIDE SEQUENCE</scope>
    <source>
        <strain evidence="6">KCTC 42650</strain>
    </source>
</reference>
<dbReference type="Pfam" id="PF00990">
    <property type="entry name" value="GGDEF"/>
    <property type="match status" value="1"/>
</dbReference>
<dbReference type="GO" id="GO:1902201">
    <property type="term" value="P:negative regulation of bacterial-type flagellum-dependent cell motility"/>
    <property type="evidence" value="ECO:0007669"/>
    <property type="project" value="TreeGrafter"/>
</dbReference>
<name>A0A8J3M742_9RHOB</name>
<dbReference type="GO" id="GO:0000160">
    <property type="term" value="P:phosphorelay signal transduction system"/>
    <property type="evidence" value="ECO:0007669"/>
    <property type="project" value="InterPro"/>
</dbReference>
<dbReference type="FunFam" id="3.30.70.270:FF:000001">
    <property type="entry name" value="Diguanylate cyclase domain protein"/>
    <property type="match status" value="1"/>
</dbReference>
<dbReference type="Pfam" id="PF00072">
    <property type="entry name" value="Response_reg"/>
    <property type="match status" value="1"/>
</dbReference>
<dbReference type="Gene3D" id="3.40.50.2300">
    <property type="match status" value="1"/>
</dbReference>
<proteinExistence type="predicted"/>
<dbReference type="SMART" id="SM00448">
    <property type="entry name" value="REC"/>
    <property type="match status" value="2"/>
</dbReference>
<feature type="domain" description="Response regulatory" evidence="4">
    <location>
        <begin position="151"/>
        <end position="268"/>
    </location>
</feature>
<evidence type="ECO:0000313" key="7">
    <source>
        <dbReference type="Proteomes" id="UP000626220"/>
    </source>
</evidence>
<dbReference type="AlphaFoldDB" id="A0A8J3M742"/>
<dbReference type="CDD" id="cd01949">
    <property type="entry name" value="GGDEF"/>
    <property type="match status" value="1"/>
</dbReference>
<dbReference type="GO" id="GO:0043709">
    <property type="term" value="P:cell adhesion involved in single-species biofilm formation"/>
    <property type="evidence" value="ECO:0007669"/>
    <property type="project" value="TreeGrafter"/>
</dbReference>
<evidence type="ECO:0000313" key="6">
    <source>
        <dbReference type="EMBL" id="GHF50696.1"/>
    </source>
</evidence>
<dbReference type="SUPFAM" id="SSF52172">
    <property type="entry name" value="CheY-like"/>
    <property type="match status" value="2"/>
</dbReference>
<dbReference type="InterPro" id="IPR043128">
    <property type="entry name" value="Rev_trsase/Diguanyl_cyclase"/>
</dbReference>
<dbReference type="GO" id="GO:0052621">
    <property type="term" value="F:diguanylate cyclase activity"/>
    <property type="evidence" value="ECO:0007669"/>
    <property type="project" value="UniProtKB-EC"/>
</dbReference>
<comment type="catalytic activity">
    <reaction evidence="2">
        <text>2 GTP = 3',3'-c-di-GMP + 2 diphosphate</text>
        <dbReference type="Rhea" id="RHEA:24898"/>
        <dbReference type="ChEBI" id="CHEBI:33019"/>
        <dbReference type="ChEBI" id="CHEBI:37565"/>
        <dbReference type="ChEBI" id="CHEBI:58805"/>
        <dbReference type="EC" id="2.7.7.65"/>
    </reaction>
</comment>
<dbReference type="NCBIfam" id="TIGR00254">
    <property type="entry name" value="GGDEF"/>
    <property type="match status" value="1"/>
</dbReference>
<dbReference type="GO" id="GO:0005886">
    <property type="term" value="C:plasma membrane"/>
    <property type="evidence" value="ECO:0007669"/>
    <property type="project" value="TreeGrafter"/>
</dbReference>
<reference evidence="6" key="2">
    <citation type="submission" date="2020-09" db="EMBL/GenBank/DDBJ databases">
        <authorList>
            <person name="Sun Q."/>
            <person name="Kim S."/>
        </authorList>
    </citation>
    <scope>NUCLEOTIDE SEQUENCE</scope>
    <source>
        <strain evidence="6">KCTC 42650</strain>
    </source>
</reference>
<feature type="domain" description="Response regulatory" evidence="4">
    <location>
        <begin position="4"/>
        <end position="120"/>
    </location>
</feature>
<evidence type="ECO:0000259" key="4">
    <source>
        <dbReference type="PROSITE" id="PS50110"/>
    </source>
</evidence>
<dbReference type="PROSITE" id="PS50887">
    <property type="entry name" value="GGDEF"/>
    <property type="match status" value="1"/>
</dbReference>
<dbReference type="EC" id="2.7.7.65" evidence="1"/>
<dbReference type="PROSITE" id="PS50110">
    <property type="entry name" value="RESPONSE_REGULATORY"/>
    <property type="match status" value="2"/>
</dbReference>
<dbReference type="Gene3D" id="3.30.70.270">
    <property type="match status" value="1"/>
</dbReference>
<comment type="caution">
    <text evidence="3">Lacks conserved residue(s) required for the propagation of feature annotation.</text>
</comment>
<evidence type="ECO:0000256" key="3">
    <source>
        <dbReference type="PROSITE-ProRule" id="PRU00169"/>
    </source>
</evidence>